<proteinExistence type="predicted"/>
<protein>
    <recommendedName>
        <fullName evidence="4">Yip1-like protein</fullName>
    </recommendedName>
</protein>
<dbReference type="EMBL" id="QGTQ01000019">
    <property type="protein sequence ID" value="PWV97936.1"/>
    <property type="molecule type" value="Genomic_DNA"/>
</dbReference>
<evidence type="ECO:0000313" key="2">
    <source>
        <dbReference type="EMBL" id="PWV97936.1"/>
    </source>
</evidence>
<name>A0A2V2YSN3_9BACL</name>
<keyword evidence="3" id="KW-1185">Reference proteome</keyword>
<organism evidence="2 3">
    <name type="scientific">Paenibacillus cellulosilyticus</name>
    <dbReference type="NCBI Taxonomy" id="375489"/>
    <lineage>
        <taxon>Bacteria</taxon>
        <taxon>Bacillati</taxon>
        <taxon>Bacillota</taxon>
        <taxon>Bacilli</taxon>
        <taxon>Bacillales</taxon>
        <taxon>Paenibacillaceae</taxon>
        <taxon>Paenibacillus</taxon>
    </lineage>
</organism>
<keyword evidence="1" id="KW-0812">Transmembrane</keyword>
<gene>
    <name evidence="2" type="ORF">DFQ01_11918</name>
</gene>
<evidence type="ECO:0000256" key="1">
    <source>
        <dbReference type="SAM" id="Phobius"/>
    </source>
</evidence>
<dbReference type="OrthoDB" id="2608613at2"/>
<dbReference type="Proteomes" id="UP000246635">
    <property type="component" value="Unassembled WGS sequence"/>
</dbReference>
<accession>A0A2V2YSN3</accession>
<evidence type="ECO:0000313" key="3">
    <source>
        <dbReference type="Proteomes" id="UP000246635"/>
    </source>
</evidence>
<feature type="transmembrane region" description="Helical" evidence="1">
    <location>
        <begin position="131"/>
        <end position="154"/>
    </location>
</feature>
<evidence type="ECO:0008006" key="4">
    <source>
        <dbReference type="Google" id="ProtNLM"/>
    </source>
</evidence>
<feature type="transmembrane region" description="Helical" evidence="1">
    <location>
        <begin position="223"/>
        <end position="244"/>
    </location>
</feature>
<feature type="transmembrane region" description="Helical" evidence="1">
    <location>
        <begin position="193"/>
        <end position="211"/>
    </location>
</feature>
<dbReference type="RefSeq" id="WP_110045710.1">
    <property type="nucleotide sequence ID" value="NZ_CP054612.1"/>
</dbReference>
<sequence>MNFCTRCGQKMVEGEEHVCNEVAASSSEGVVSNGKSWGNSAADSLKKVDYQVIYALLKNPQRAASLQPDKDLVYGILGLVASILGFMIWVWMVGKKLSSLLNDLFGFNDINSFFETGSVSNKISTMLTGKLFGLSIVSIVALGTALWLIGIWLGRKKLTLSDFITYFGGMQYSFGAGFIIAGLGTIVGLRISIILVIINLLASLVLNLMLASEISEVSKDRRLTFVASSIAAYIIVSAVLAVIII</sequence>
<comment type="caution">
    <text evidence="2">The sequence shown here is derived from an EMBL/GenBank/DDBJ whole genome shotgun (WGS) entry which is preliminary data.</text>
</comment>
<keyword evidence="1" id="KW-0472">Membrane</keyword>
<keyword evidence="1" id="KW-1133">Transmembrane helix</keyword>
<feature type="transmembrane region" description="Helical" evidence="1">
    <location>
        <begin position="72"/>
        <end position="92"/>
    </location>
</feature>
<feature type="transmembrane region" description="Helical" evidence="1">
    <location>
        <begin position="166"/>
        <end position="187"/>
    </location>
</feature>
<reference evidence="2 3" key="1">
    <citation type="submission" date="2018-05" db="EMBL/GenBank/DDBJ databases">
        <title>Genomic Encyclopedia of Type Strains, Phase III (KMG-III): the genomes of soil and plant-associated and newly described type strains.</title>
        <authorList>
            <person name="Whitman W."/>
        </authorList>
    </citation>
    <scope>NUCLEOTIDE SEQUENCE [LARGE SCALE GENOMIC DNA]</scope>
    <source>
        <strain evidence="2 3">CECT 5696</strain>
    </source>
</reference>
<dbReference type="AlphaFoldDB" id="A0A2V2YSN3"/>